<accession>A0A3S5FFB6</accession>
<sequence>MALAGLSNADICSHRDRSFPISQSAEYTRSTIPKSGDSEADFEANRTDIINGMDEHDEGYSEIADFEESVRGSDEVDTESEQREEEKESGKPYTDNGGFVTNRPQTRPDWLSNGVCKDDTSPNVSKDSIGYQNSQLQQTQQRQQCQLPQNQQRDVKQKRRHLTLLASMVEAMRGCSMIPLGQDRAYR</sequence>
<dbReference type="Proteomes" id="UP000784294">
    <property type="component" value="Unassembled WGS sequence"/>
</dbReference>
<evidence type="ECO:0000256" key="1">
    <source>
        <dbReference type="SAM" id="MobiDB-lite"/>
    </source>
</evidence>
<keyword evidence="3" id="KW-1185">Reference proteome</keyword>
<reference evidence="2" key="1">
    <citation type="submission" date="2018-11" db="EMBL/GenBank/DDBJ databases">
        <authorList>
            <consortium name="Pathogen Informatics"/>
        </authorList>
    </citation>
    <scope>NUCLEOTIDE SEQUENCE</scope>
</reference>
<name>A0A3S5FFB6_9PLAT</name>
<evidence type="ECO:0000313" key="2">
    <source>
        <dbReference type="EMBL" id="VEL30757.1"/>
    </source>
</evidence>
<gene>
    <name evidence="2" type="ORF">PXEA_LOCUS24197</name>
</gene>
<organism evidence="2 3">
    <name type="scientific">Protopolystoma xenopodis</name>
    <dbReference type="NCBI Taxonomy" id="117903"/>
    <lineage>
        <taxon>Eukaryota</taxon>
        <taxon>Metazoa</taxon>
        <taxon>Spiralia</taxon>
        <taxon>Lophotrochozoa</taxon>
        <taxon>Platyhelminthes</taxon>
        <taxon>Monogenea</taxon>
        <taxon>Polyopisthocotylea</taxon>
        <taxon>Polystomatidea</taxon>
        <taxon>Polystomatidae</taxon>
        <taxon>Protopolystoma</taxon>
    </lineage>
</organism>
<protein>
    <submittedName>
        <fullName evidence="2">Uncharacterized protein</fullName>
    </submittedName>
</protein>
<dbReference type="AlphaFoldDB" id="A0A3S5FFB6"/>
<feature type="compositionally biased region" description="Polar residues" evidence="1">
    <location>
        <begin position="20"/>
        <end position="33"/>
    </location>
</feature>
<evidence type="ECO:0000313" key="3">
    <source>
        <dbReference type="Proteomes" id="UP000784294"/>
    </source>
</evidence>
<proteinExistence type="predicted"/>
<comment type="caution">
    <text evidence="2">The sequence shown here is derived from an EMBL/GenBank/DDBJ whole genome shotgun (WGS) entry which is preliminary data.</text>
</comment>
<dbReference type="EMBL" id="CAAALY010115211">
    <property type="protein sequence ID" value="VEL30757.1"/>
    <property type="molecule type" value="Genomic_DNA"/>
</dbReference>
<feature type="compositionally biased region" description="Basic and acidic residues" evidence="1">
    <location>
        <begin position="68"/>
        <end position="90"/>
    </location>
</feature>
<feature type="region of interest" description="Disordered" evidence="1">
    <location>
        <begin position="1"/>
        <end position="136"/>
    </location>
</feature>